<organism evidence="2 3">
    <name type="scientific">Niabella ginsengisoli</name>
    <dbReference type="NCBI Taxonomy" id="522298"/>
    <lineage>
        <taxon>Bacteria</taxon>
        <taxon>Pseudomonadati</taxon>
        <taxon>Bacteroidota</taxon>
        <taxon>Chitinophagia</taxon>
        <taxon>Chitinophagales</taxon>
        <taxon>Chitinophagaceae</taxon>
        <taxon>Niabella</taxon>
    </lineage>
</organism>
<gene>
    <name evidence="2" type="ORF">MKP09_01000</name>
</gene>
<evidence type="ECO:0000256" key="1">
    <source>
        <dbReference type="SAM" id="MobiDB-lite"/>
    </source>
</evidence>
<protein>
    <submittedName>
        <fullName evidence="2">Uncharacterized protein</fullName>
    </submittedName>
</protein>
<feature type="compositionally biased region" description="Basic and acidic residues" evidence="1">
    <location>
        <begin position="8"/>
        <end position="22"/>
    </location>
</feature>
<dbReference type="EMBL" id="JAKWBL010000001">
    <property type="protein sequence ID" value="MCH5596603.1"/>
    <property type="molecule type" value="Genomic_DNA"/>
</dbReference>
<evidence type="ECO:0000313" key="3">
    <source>
        <dbReference type="Proteomes" id="UP001202248"/>
    </source>
</evidence>
<name>A0ABS9SE18_9BACT</name>
<comment type="caution">
    <text evidence="2">The sequence shown here is derived from an EMBL/GenBank/DDBJ whole genome shotgun (WGS) entry which is preliminary data.</text>
</comment>
<sequence>MAKSNKSKTSETDKAYDEEKPVKNNSSKSKKEEGSDEDDDFLEEDEAPKKKVRRVKKMTTMRMRKRSTTIGKRQRKRKIGIKTLKSLICPNRKEKPPVAVVRSLTTMMMISKWMMSLKTYSAAAAKMTSTMKMMITNY</sequence>
<feature type="compositionally biased region" description="Basic residues" evidence="1">
    <location>
        <begin position="50"/>
        <end position="76"/>
    </location>
</feature>
<evidence type="ECO:0000313" key="2">
    <source>
        <dbReference type="EMBL" id="MCH5596603.1"/>
    </source>
</evidence>
<accession>A0ABS9SE18</accession>
<reference evidence="2 3" key="1">
    <citation type="submission" date="2022-02" db="EMBL/GenBank/DDBJ databases">
        <authorList>
            <person name="Min J."/>
        </authorList>
    </citation>
    <scope>NUCLEOTIDE SEQUENCE [LARGE SCALE GENOMIC DNA]</scope>
    <source>
        <strain evidence="2 3">GR10-1</strain>
    </source>
</reference>
<dbReference type="Proteomes" id="UP001202248">
    <property type="component" value="Unassembled WGS sequence"/>
</dbReference>
<keyword evidence="3" id="KW-1185">Reference proteome</keyword>
<proteinExistence type="predicted"/>
<feature type="compositionally biased region" description="Acidic residues" evidence="1">
    <location>
        <begin position="34"/>
        <end position="46"/>
    </location>
</feature>
<feature type="region of interest" description="Disordered" evidence="1">
    <location>
        <begin position="1"/>
        <end position="76"/>
    </location>
</feature>
<dbReference type="RefSeq" id="WP_240825823.1">
    <property type="nucleotide sequence ID" value="NZ_JAKWBL010000001.1"/>
</dbReference>